<organism evidence="1 2">
    <name type="scientific">Sediminicola arcticus</name>
    <dbReference type="NCBI Taxonomy" id="1574308"/>
    <lineage>
        <taxon>Bacteria</taxon>
        <taxon>Pseudomonadati</taxon>
        <taxon>Bacteroidota</taxon>
        <taxon>Flavobacteriia</taxon>
        <taxon>Flavobacteriales</taxon>
        <taxon>Flavobacteriaceae</taxon>
        <taxon>Sediminicola</taxon>
    </lineage>
</organism>
<dbReference type="Proteomes" id="UP001549799">
    <property type="component" value="Unassembled WGS sequence"/>
</dbReference>
<dbReference type="RefSeq" id="WP_354615197.1">
    <property type="nucleotide sequence ID" value="NZ_JBEXAE010000003.1"/>
</dbReference>
<keyword evidence="2" id="KW-1185">Reference proteome</keyword>
<accession>A0ABV2SUG4</accession>
<sequence>MDKEQAQNLEELQKLSSATKNLGKQLHAITPNFYPFDLFLIAALNRTINLNRAFIELSKENNFIAAAPLVRINLDTYLRLYAPRVSNLEFNEFASKVIFEQKKINNLKSTERTENGKLKSLSDNFLKNSISQIEGCEWVAKIYDAGSSFIHLDSNMFFASRKVNSEEEKTISLTIGYHDSFVPQSEKTGAAFWMNKITEGIIEQAMLWIAEKANDFGFDIKKLNNLDDLNNQKEE</sequence>
<evidence type="ECO:0000313" key="2">
    <source>
        <dbReference type="Proteomes" id="UP001549799"/>
    </source>
</evidence>
<name>A0ABV2SUG4_9FLAO</name>
<gene>
    <name evidence="1" type="ORF">ABXZ36_09115</name>
</gene>
<evidence type="ECO:0000313" key="1">
    <source>
        <dbReference type="EMBL" id="MET6990805.1"/>
    </source>
</evidence>
<dbReference type="EMBL" id="JBEXAE010000003">
    <property type="protein sequence ID" value="MET6990805.1"/>
    <property type="molecule type" value="Genomic_DNA"/>
</dbReference>
<proteinExistence type="predicted"/>
<protein>
    <submittedName>
        <fullName evidence="1">Uncharacterized protein</fullName>
    </submittedName>
</protein>
<reference evidence="1 2" key="1">
    <citation type="submission" date="2024-07" db="EMBL/GenBank/DDBJ databases">
        <title>The genome sequence of type strain Sediminicola arcticus GDMCC 1.2805.</title>
        <authorList>
            <person name="Liu Y."/>
        </authorList>
    </citation>
    <scope>NUCLEOTIDE SEQUENCE [LARGE SCALE GENOMIC DNA]</scope>
    <source>
        <strain evidence="1 2">GDMCC 1.2805</strain>
    </source>
</reference>
<comment type="caution">
    <text evidence="1">The sequence shown here is derived from an EMBL/GenBank/DDBJ whole genome shotgun (WGS) entry which is preliminary data.</text>
</comment>